<accession>A0A8H6IDV7</accession>
<evidence type="ECO:0000313" key="2">
    <source>
        <dbReference type="Proteomes" id="UP000521943"/>
    </source>
</evidence>
<keyword evidence="2" id="KW-1185">Reference proteome</keyword>
<reference evidence="1 2" key="1">
    <citation type="submission" date="2020-07" db="EMBL/GenBank/DDBJ databases">
        <title>Comparative genomics of pyrophilous fungi reveals a link between fire events and developmental genes.</title>
        <authorList>
            <consortium name="DOE Joint Genome Institute"/>
            <person name="Steindorff A.S."/>
            <person name="Carver A."/>
            <person name="Calhoun S."/>
            <person name="Stillman K."/>
            <person name="Liu H."/>
            <person name="Lipzen A."/>
            <person name="Pangilinan J."/>
            <person name="Labutti K."/>
            <person name="Bruns T.D."/>
            <person name="Grigoriev I.V."/>
        </authorList>
    </citation>
    <scope>NUCLEOTIDE SEQUENCE [LARGE SCALE GENOMIC DNA]</scope>
    <source>
        <strain evidence="1 2">CBS 144469</strain>
    </source>
</reference>
<gene>
    <name evidence="1" type="ORF">DFP72DRAFT_873284</name>
</gene>
<dbReference type="EMBL" id="JACGCI010000005">
    <property type="protein sequence ID" value="KAF6763736.1"/>
    <property type="molecule type" value="Genomic_DNA"/>
</dbReference>
<sequence length="496" mass="56539">MASTYDSAISPAPMTRFPIEILTEIFLALTIEVFLETHSNFEIPELPSRVPSQVCSEWRRVLLNYPPYWTKIVLGGFSQREWFDELAKRSKGRPLDVRVYSDPYHPTHLRRERPVTNVDHAMHHISQIRSLEVYANFSELQVAFVRLRHPVKAPFLERLVVEKYPYPISPARMEDMEISRQELRKLSKKAGRISAPLLRHLKSHCYSRVLLLGPFRSLRKIEITDTRYLEILTHDELLESLSRLPELEELICKAELSGPENPSGKHVSLPRLKHLTLWTSAEPFHIVLSAIEAHPSCIFNFHGRRPRNGLTSQLVSGTIALNVLYVYPNPRTEQSSFLRLSLGREEYLRWDPIHPLFESVETGWNLGPPMLGLLNTLGSVTDLNLHDIKGDMMTCLSIPGIFPNLEVLRISGDTTEEARQVETPRGVERQRLVDTLKERKRSPCRLALIDLAGLDPSDPLYLDLMESATGLEKLGLKLGFADNVSGGTANVWNNTL</sequence>
<comment type="caution">
    <text evidence="1">The sequence shown here is derived from an EMBL/GenBank/DDBJ whole genome shotgun (WGS) entry which is preliminary data.</text>
</comment>
<dbReference type="Gene3D" id="3.80.10.10">
    <property type="entry name" value="Ribonuclease Inhibitor"/>
    <property type="match status" value="1"/>
</dbReference>
<name>A0A8H6IDV7_9AGAR</name>
<protein>
    <recommendedName>
        <fullName evidence="3">F-box domain-containing protein</fullName>
    </recommendedName>
</protein>
<dbReference type="OrthoDB" id="2849949at2759"/>
<organism evidence="1 2">
    <name type="scientific">Ephemerocybe angulata</name>
    <dbReference type="NCBI Taxonomy" id="980116"/>
    <lineage>
        <taxon>Eukaryota</taxon>
        <taxon>Fungi</taxon>
        <taxon>Dikarya</taxon>
        <taxon>Basidiomycota</taxon>
        <taxon>Agaricomycotina</taxon>
        <taxon>Agaricomycetes</taxon>
        <taxon>Agaricomycetidae</taxon>
        <taxon>Agaricales</taxon>
        <taxon>Agaricineae</taxon>
        <taxon>Psathyrellaceae</taxon>
        <taxon>Ephemerocybe</taxon>
    </lineage>
</organism>
<dbReference type="AlphaFoldDB" id="A0A8H6IDV7"/>
<proteinExistence type="predicted"/>
<dbReference type="Proteomes" id="UP000521943">
    <property type="component" value="Unassembled WGS sequence"/>
</dbReference>
<evidence type="ECO:0000313" key="1">
    <source>
        <dbReference type="EMBL" id="KAF6763736.1"/>
    </source>
</evidence>
<dbReference type="InterPro" id="IPR032675">
    <property type="entry name" value="LRR_dom_sf"/>
</dbReference>
<evidence type="ECO:0008006" key="3">
    <source>
        <dbReference type="Google" id="ProtNLM"/>
    </source>
</evidence>